<evidence type="ECO:0000256" key="1">
    <source>
        <dbReference type="SAM" id="MobiDB-lite"/>
    </source>
</evidence>
<gene>
    <name evidence="2" type="ORF">OE88DRAFT_1626999</name>
</gene>
<dbReference type="AlphaFoldDB" id="A0A5C3N712"/>
<proteinExistence type="predicted"/>
<reference evidence="2 3" key="1">
    <citation type="journal article" date="2019" name="Nat. Ecol. Evol.">
        <title>Megaphylogeny resolves global patterns of mushroom evolution.</title>
        <authorList>
            <person name="Varga T."/>
            <person name="Krizsan K."/>
            <person name="Foldi C."/>
            <person name="Dima B."/>
            <person name="Sanchez-Garcia M."/>
            <person name="Sanchez-Ramirez S."/>
            <person name="Szollosi G.J."/>
            <person name="Szarkandi J.G."/>
            <person name="Papp V."/>
            <person name="Albert L."/>
            <person name="Andreopoulos W."/>
            <person name="Angelini C."/>
            <person name="Antonin V."/>
            <person name="Barry K.W."/>
            <person name="Bougher N.L."/>
            <person name="Buchanan P."/>
            <person name="Buyck B."/>
            <person name="Bense V."/>
            <person name="Catcheside P."/>
            <person name="Chovatia M."/>
            <person name="Cooper J."/>
            <person name="Damon W."/>
            <person name="Desjardin D."/>
            <person name="Finy P."/>
            <person name="Geml J."/>
            <person name="Haridas S."/>
            <person name="Hughes K."/>
            <person name="Justo A."/>
            <person name="Karasinski D."/>
            <person name="Kautmanova I."/>
            <person name="Kiss B."/>
            <person name="Kocsube S."/>
            <person name="Kotiranta H."/>
            <person name="LaButti K.M."/>
            <person name="Lechner B.E."/>
            <person name="Liimatainen K."/>
            <person name="Lipzen A."/>
            <person name="Lukacs Z."/>
            <person name="Mihaltcheva S."/>
            <person name="Morgado L.N."/>
            <person name="Niskanen T."/>
            <person name="Noordeloos M.E."/>
            <person name="Ohm R.A."/>
            <person name="Ortiz-Santana B."/>
            <person name="Ovrebo C."/>
            <person name="Racz N."/>
            <person name="Riley R."/>
            <person name="Savchenko A."/>
            <person name="Shiryaev A."/>
            <person name="Soop K."/>
            <person name="Spirin V."/>
            <person name="Szebenyi C."/>
            <person name="Tomsovsky M."/>
            <person name="Tulloss R.E."/>
            <person name="Uehling J."/>
            <person name="Grigoriev I.V."/>
            <person name="Vagvolgyi C."/>
            <person name="Papp T."/>
            <person name="Martin F.M."/>
            <person name="Miettinen O."/>
            <person name="Hibbett D.S."/>
            <person name="Nagy L.G."/>
        </authorList>
    </citation>
    <scope>NUCLEOTIDE SEQUENCE [LARGE SCALE GENOMIC DNA]</scope>
    <source>
        <strain evidence="2 3">OMC1185</strain>
    </source>
</reference>
<feature type="region of interest" description="Disordered" evidence="1">
    <location>
        <begin position="507"/>
        <end position="530"/>
    </location>
</feature>
<sequence>MTNIHAERAKRWNVTPYQAEWFANAIEYCQNTTEGKRGVRDWITRKLGPEGARETLALCARPPDRYYGPASSFGLGSTNCDALKLYYSFVSSQNLCAPERSKPAPKRRRGESSTAWLAVNSLLNGCKFPNLDWGSARAIAISEFDKARDTMDLMRASPDRFVDSIIRRARSTILSPREFPENDIVTKVICLTYTASLEISHMAWKHAAELFEDLANMGLTTASAIEREYKRDTAFMWRLVMCFAKIDMLARILWYRMVQVVSDSQHFRPYFKRLRTSEGVAHVLPDKSYIGRHGYETPLDELVVGAFCEGRDISEFYASLSTLLEEDRTRADVFDADAYDEMGDLATVAEFIVNIRDSPFGQALRLHMKSLLADDPTQQLEPYKFIAGVDPSKLTLTESPESGYWGLPFSIVWATGTAWLHVTGTMNVGALMEKLLYDFGDPNSLSLVPFSLKQLWASIDKHLWETSQTLDIPGHAGSVAKEFGVFDPAEMKRPTWLDGTLILPPDYGVSKGESEPQPRTTPAPAPVVHVPPVASADAAVASGRAYVRDMKTREPKSKTRGAREEPPKDNGDVSDEDRLEDFPLELPPGFKLGRKVVKIFEQILAPAPDALAEDHAPRKGQIRWGDFEKAMRRIGFAVVQTTGSSVRFDPPAQTARPISLHRPHPESILTPVLIKW</sequence>
<evidence type="ECO:0000313" key="3">
    <source>
        <dbReference type="Proteomes" id="UP000305948"/>
    </source>
</evidence>
<dbReference type="EMBL" id="ML213508">
    <property type="protein sequence ID" value="TFK53180.1"/>
    <property type="molecule type" value="Genomic_DNA"/>
</dbReference>
<name>A0A5C3N712_9AGAM</name>
<evidence type="ECO:0000313" key="2">
    <source>
        <dbReference type="EMBL" id="TFK53180.1"/>
    </source>
</evidence>
<accession>A0A5C3N712</accession>
<organism evidence="2 3">
    <name type="scientific">Heliocybe sulcata</name>
    <dbReference type="NCBI Taxonomy" id="5364"/>
    <lineage>
        <taxon>Eukaryota</taxon>
        <taxon>Fungi</taxon>
        <taxon>Dikarya</taxon>
        <taxon>Basidiomycota</taxon>
        <taxon>Agaricomycotina</taxon>
        <taxon>Agaricomycetes</taxon>
        <taxon>Gloeophyllales</taxon>
        <taxon>Gloeophyllaceae</taxon>
        <taxon>Heliocybe</taxon>
    </lineage>
</organism>
<feature type="compositionally biased region" description="Basic and acidic residues" evidence="1">
    <location>
        <begin position="546"/>
        <end position="571"/>
    </location>
</feature>
<keyword evidence="3" id="KW-1185">Reference proteome</keyword>
<dbReference type="Proteomes" id="UP000305948">
    <property type="component" value="Unassembled WGS sequence"/>
</dbReference>
<protein>
    <submittedName>
        <fullName evidence="2">Uncharacterized protein</fullName>
    </submittedName>
</protein>
<dbReference type="STRING" id="5364.A0A5C3N712"/>
<dbReference type="OrthoDB" id="2922289at2759"/>
<feature type="region of interest" description="Disordered" evidence="1">
    <location>
        <begin position="544"/>
        <end position="580"/>
    </location>
</feature>